<dbReference type="Proteomes" id="UP001367508">
    <property type="component" value="Unassembled WGS sequence"/>
</dbReference>
<keyword evidence="2" id="KW-1185">Reference proteome</keyword>
<reference evidence="1 2" key="1">
    <citation type="submission" date="2024-01" db="EMBL/GenBank/DDBJ databases">
        <title>The genomes of 5 underutilized Papilionoideae crops provide insights into root nodulation and disease resistanc.</title>
        <authorList>
            <person name="Jiang F."/>
        </authorList>
    </citation>
    <scope>NUCLEOTIDE SEQUENCE [LARGE SCALE GENOMIC DNA]</scope>
    <source>
        <strain evidence="1">LVBAO_FW01</strain>
        <tissue evidence="1">Leaves</tissue>
    </source>
</reference>
<evidence type="ECO:0000313" key="1">
    <source>
        <dbReference type="EMBL" id="KAK7322529.1"/>
    </source>
</evidence>
<gene>
    <name evidence="1" type="ORF">VNO77_25914</name>
</gene>
<name>A0AAN9KSB1_CANGL</name>
<comment type="caution">
    <text evidence="1">The sequence shown here is derived from an EMBL/GenBank/DDBJ whole genome shotgun (WGS) entry which is preliminary data.</text>
</comment>
<dbReference type="AlphaFoldDB" id="A0AAN9KSB1"/>
<proteinExistence type="predicted"/>
<evidence type="ECO:0000313" key="2">
    <source>
        <dbReference type="Proteomes" id="UP001367508"/>
    </source>
</evidence>
<dbReference type="EMBL" id="JAYMYQ010000006">
    <property type="protein sequence ID" value="KAK7322529.1"/>
    <property type="molecule type" value="Genomic_DNA"/>
</dbReference>
<accession>A0AAN9KSB1</accession>
<organism evidence="1 2">
    <name type="scientific">Canavalia gladiata</name>
    <name type="common">Sword bean</name>
    <name type="synonym">Dolichos gladiatus</name>
    <dbReference type="NCBI Taxonomy" id="3824"/>
    <lineage>
        <taxon>Eukaryota</taxon>
        <taxon>Viridiplantae</taxon>
        <taxon>Streptophyta</taxon>
        <taxon>Embryophyta</taxon>
        <taxon>Tracheophyta</taxon>
        <taxon>Spermatophyta</taxon>
        <taxon>Magnoliopsida</taxon>
        <taxon>eudicotyledons</taxon>
        <taxon>Gunneridae</taxon>
        <taxon>Pentapetalae</taxon>
        <taxon>rosids</taxon>
        <taxon>fabids</taxon>
        <taxon>Fabales</taxon>
        <taxon>Fabaceae</taxon>
        <taxon>Papilionoideae</taxon>
        <taxon>50 kb inversion clade</taxon>
        <taxon>NPAAA clade</taxon>
        <taxon>indigoferoid/millettioid clade</taxon>
        <taxon>Phaseoleae</taxon>
        <taxon>Canavalia</taxon>
    </lineage>
</organism>
<sequence>MNTMLSYFIYFEQIESDVGLCFSYYLARRLQLQVEEVVSCKCKLKMREIVNTLNVMIFKNLSGLFTMVIGQDNTGRAFIW</sequence>
<protein>
    <submittedName>
        <fullName evidence="1">Uncharacterized protein</fullName>
    </submittedName>
</protein>